<dbReference type="RefSeq" id="WP_006239386.1">
    <property type="nucleotide sequence ID" value="NZ_JH636049.1"/>
</dbReference>
<accession>I0V529</accession>
<evidence type="ECO:0000313" key="3">
    <source>
        <dbReference type="Proteomes" id="UP000004691"/>
    </source>
</evidence>
<organism evidence="2 3">
    <name type="scientific">Saccharomonospora xinjiangensis XJ-54</name>
    <dbReference type="NCBI Taxonomy" id="882086"/>
    <lineage>
        <taxon>Bacteria</taxon>
        <taxon>Bacillati</taxon>
        <taxon>Actinomycetota</taxon>
        <taxon>Actinomycetes</taxon>
        <taxon>Pseudonocardiales</taxon>
        <taxon>Pseudonocardiaceae</taxon>
        <taxon>Saccharomonospora</taxon>
    </lineage>
</organism>
<reference evidence="2 3" key="1">
    <citation type="submission" date="2012-01" db="EMBL/GenBank/DDBJ databases">
        <title>Improved High-Quality Draft sequence of Saccharomonospora xinjiangensis XJ-54.</title>
        <authorList>
            <consortium name="US DOE Joint Genome Institute"/>
            <person name="Lucas S."/>
            <person name="Han J."/>
            <person name="Lapidus A."/>
            <person name="Cheng J.-F."/>
            <person name="Goodwin L."/>
            <person name="Pitluck S."/>
            <person name="Peters L."/>
            <person name="Mikhailova N."/>
            <person name="Teshima H."/>
            <person name="Detter J.C."/>
            <person name="Han C."/>
            <person name="Tapia R."/>
            <person name="Land M."/>
            <person name="Hauser L."/>
            <person name="Kyrpides N."/>
            <person name="Ivanova N."/>
            <person name="Pagani I."/>
            <person name="Brambilla E.-M."/>
            <person name="Klenk H.-P."/>
            <person name="Woyke T."/>
        </authorList>
    </citation>
    <scope>NUCLEOTIDE SEQUENCE [LARGE SCALE GENOMIC DNA]</scope>
    <source>
        <strain evidence="2 3">XJ-54</strain>
    </source>
</reference>
<gene>
    <name evidence="2" type="ORF">SacxiDRAFT_3022</name>
</gene>
<evidence type="ECO:0000256" key="1">
    <source>
        <dbReference type="SAM" id="MobiDB-lite"/>
    </source>
</evidence>
<dbReference type="OrthoDB" id="7343511at2"/>
<evidence type="ECO:0000313" key="2">
    <source>
        <dbReference type="EMBL" id="EID55232.1"/>
    </source>
</evidence>
<dbReference type="Proteomes" id="UP000004691">
    <property type="component" value="Unassembled WGS sequence"/>
</dbReference>
<dbReference type="HOGENOM" id="CLU_1184365_0_0_11"/>
<dbReference type="PROSITE" id="PS51257">
    <property type="entry name" value="PROKAR_LIPOPROTEIN"/>
    <property type="match status" value="1"/>
</dbReference>
<proteinExistence type="predicted"/>
<evidence type="ECO:0008006" key="4">
    <source>
        <dbReference type="Google" id="ProtNLM"/>
    </source>
</evidence>
<feature type="region of interest" description="Disordered" evidence="1">
    <location>
        <begin position="28"/>
        <end position="49"/>
    </location>
</feature>
<sequence>MFSQRGVVTVVAPLVAVVLGLAGCSGSSGTPSGEAAPAGSSQSRAADEQAIRDTFERYRTALREQDGESVTSLVTAGTLDYYGELAGLTATGGPEEIGARGMTDRMNVAMLRHKLGAGKAEGMDGKALLTFAAKGGLVDKSAVEDFSLGEITVKGDTAVASVSPSRQDGPQLPPRTFARESGQWRVDLLPMIENTDKTLAQLAEKYKLTEDEVIFKLLSAATGKQVGQSIFAKP</sequence>
<name>I0V529_9PSEU</name>
<dbReference type="InterPro" id="IPR032710">
    <property type="entry name" value="NTF2-like_dom_sf"/>
</dbReference>
<protein>
    <recommendedName>
        <fullName evidence="4">Lipoprotein</fullName>
    </recommendedName>
</protein>
<dbReference type="SUPFAM" id="SSF54427">
    <property type="entry name" value="NTF2-like"/>
    <property type="match status" value="1"/>
</dbReference>
<dbReference type="STRING" id="882086.SacxiDRAFT_3022"/>
<keyword evidence="3" id="KW-1185">Reference proteome</keyword>
<dbReference type="eggNOG" id="ENOG5032Y5N">
    <property type="taxonomic scope" value="Bacteria"/>
</dbReference>
<dbReference type="EMBL" id="JH636049">
    <property type="protein sequence ID" value="EID55232.1"/>
    <property type="molecule type" value="Genomic_DNA"/>
</dbReference>
<dbReference type="AlphaFoldDB" id="I0V529"/>